<feature type="transmembrane region" description="Helical" evidence="1">
    <location>
        <begin position="21"/>
        <end position="39"/>
    </location>
</feature>
<organism evidence="2 3">
    <name type="scientific">Weissella minor</name>
    <dbReference type="NCBI Taxonomy" id="1620"/>
    <lineage>
        <taxon>Bacteria</taxon>
        <taxon>Bacillati</taxon>
        <taxon>Bacillota</taxon>
        <taxon>Bacilli</taxon>
        <taxon>Lactobacillales</taxon>
        <taxon>Lactobacillaceae</taxon>
        <taxon>Weissella</taxon>
    </lineage>
</organism>
<evidence type="ECO:0000256" key="1">
    <source>
        <dbReference type="SAM" id="Phobius"/>
    </source>
</evidence>
<name>A0A0R2JLK6_9LACO</name>
<keyword evidence="1" id="KW-0812">Transmembrane</keyword>
<dbReference type="AlphaFoldDB" id="A0A0R2JLK6"/>
<feature type="transmembrane region" description="Helical" evidence="1">
    <location>
        <begin position="51"/>
        <end position="73"/>
    </location>
</feature>
<dbReference type="STRING" id="1620.IV67_GL000089"/>
<feature type="transmembrane region" description="Helical" evidence="1">
    <location>
        <begin position="128"/>
        <end position="153"/>
    </location>
</feature>
<accession>A0A0R2JLK6</accession>
<dbReference type="EMBL" id="JQCD01000004">
    <property type="protein sequence ID" value="KRN78073.1"/>
    <property type="molecule type" value="Genomic_DNA"/>
</dbReference>
<dbReference type="Proteomes" id="UP000051673">
    <property type="component" value="Unassembled WGS sequence"/>
</dbReference>
<feature type="transmembrane region" description="Helical" evidence="1">
    <location>
        <begin position="215"/>
        <end position="235"/>
    </location>
</feature>
<gene>
    <name evidence="2" type="ORF">IV67_GL000089</name>
</gene>
<reference evidence="2 3" key="1">
    <citation type="journal article" date="2015" name="Genome Announc.">
        <title>Expanding the biotechnology potential of lactobacilli through comparative genomics of 213 strains and associated genera.</title>
        <authorList>
            <person name="Sun Z."/>
            <person name="Harris H.M."/>
            <person name="McCann A."/>
            <person name="Guo C."/>
            <person name="Argimon S."/>
            <person name="Zhang W."/>
            <person name="Yang X."/>
            <person name="Jeffery I.B."/>
            <person name="Cooney J.C."/>
            <person name="Kagawa T.F."/>
            <person name="Liu W."/>
            <person name="Song Y."/>
            <person name="Salvetti E."/>
            <person name="Wrobel A."/>
            <person name="Rasinkangas P."/>
            <person name="Parkhill J."/>
            <person name="Rea M.C."/>
            <person name="O'Sullivan O."/>
            <person name="Ritari J."/>
            <person name="Douillard F.P."/>
            <person name="Paul Ross R."/>
            <person name="Yang R."/>
            <person name="Briner A.E."/>
            <person name="Felis G.E."/>
            <person name="de Vos W.M."/>
            <person name="Barrangou R."/>
            <person name="Klaenhammer T.R."/>
            <person name="Caufield P.W."/>
            <person name="Cui Y."/>
            <person name="Zhang H."/>
            <person name="O'Toole P.W."/>
        </authorList>
    </citation>
    <scope>NUCLEOTIDE SEQUENCE [LARGE SCALE GENOMIC DNA]</scope>
    <source>
        <strain evidence="2 3">DSM 20014</strain>
    </source>
</reference>
<protein>
    <submittedName>
        <fullName evidence="2">Uncharacterized protein</fullName>
    </submittedName>
</protein>
<evidence type="ECO:0000313" key="2">
    <source>
        <dbReference type="EMBL" id="KRN78073.1"/>
    </source>
</evidence>
<proteinExistence type="predicted"/>
<evidence type="ECO:0000313" key="3">
    <source>
        <dbReference type="Proteomes" id="UP000051673"/>
    </source>
</evidence>
<keyword evidence="3" id="KW-1185">Reference proteome</keyword>
<keyword evidence="1" id="KW-0472">Membrane</keyword>
<dbReference type="PATRIC" id="fig|1620.3.peg.94"/>
<sequence length="247" mass="27959">MRIEIVAISKLFVANLRYNKIALVFNLVFPTVYYLYNYYSGGIDAQNMTQQVVYFWTYIIFVSILNFMILPMITYRESGIYKQLWLIVSRKNAIMLALFLVYMTVIALELIIFNLAVMVTSGAWQPELLISSLLTLILFGPISYMILTLLLVLKIVPESLSVLAAILIFILFYLVTLDSTNVGLQMLYMLNPVKYLLVASTWMLGLITGQGFDGLVALQLVVVGVVMCAIGVFSLKNFNVKPLINQM</sequence>
<feature type="transmembrane region" description="Helical" evidence="1">
    <location>
        <begin position="160"/>
        <end position="177"/>
    </location>
</feature>
<keyword evidence="1" id="KW-1133">Transmembrane helix</keyword>
<feature type="transmembrane region" description="Helical" evidence="1">
    <location>
        <begin position="189"/>
        <end position="208"/>
    </location>
</feature>
<dbReference type="OrthoDB" id="2143919at2"/>
<comment type="caution">
    <text evidence="2">The sequence shown here is derived from an EMBL/GenBank/DDBJ whole genome shotgun (WGS) entry which is preliminary data.</text>
</comment>
<dbReference type="RefSeq" id="WP_057785948.1">
    <property type="nucleotide sequence ID" value="NZ_JQCD01000004.1"/>
</dbReference>
<feature type="transmembrane region" description="Helical" evidence="1">
    <location>
        <begin position="94"/>
        <end position="116"/>
    </location>
</feature>